<dbReference type="AlphaFoldDB" id="A0A366XWX5"/>
<gene>
    <name evidence="1" type="ORF">DS031_12315</name>
</gene>
<comment type="caution">
    <text evidence="1">The sequence shown here is derived from an EMBL/GenBank/DDBJ whole genome shotgun (WGS) entry which is preliminary data.</text>
</comment>
<keyword evidence="1" id="KW-0863">Zinc-finger</keyword>
<dbReference type="GO" id="GO:0008270">
    <property type="term" value="F:zinc ion binding"/>
    <property type="evidence" value="ECO:0007669"/>
    <property type="project" value="UniProtKB-KW"/>
</dbReference>
<proteinExistence type="predicted"/>
<protein>
    <submittedName>
        <fullName evidence="1">Zinc-finger domain-containing protein</fullName>
    </submittedName>
</protein>
<keyword evidence="1" id="KW-0862">Zinc</keyword>
<evidence type="ECO:0000313" key="1">
    <source>
        <dbReference type="EMBL" id="RBW69269.1"/>
    </source>
</evidence>
<accession>A0A366XWX5</accession>
<keyword evidence="1" id="KW-0479">Metal-binding</keyword>
<name>A0A366XWX5_9BACI</name>
<dbReference type="InterPro" id="IPR019718">
    <property type="entry name" value="DUF2602"/>
</dbReference>
<dbReference type="OrthoDB" id="2454446at2"/>
<dbReference type="EMBL" id="QOCW01000012">
    <property type="protein sequence ID" value="RBW69269.1"/>
    <property type="molecule type" value="Genomic_DNA"/>
</dbReference>
<dbReference type="Pfam" id="PF10782">
    <property type="entry name" value="zf-C2HCIx2C"/>
    <property type="match status" value="1"/>
</dbReference>
<sequence length="61" mass="7213">MMERQDVMMEISQILDTYCSDCFVRDHLRKTYGKNYAQRFCIQTCSVGQELKKCGKQLVNK</sequence>
<organism evidence="1 2">
    <name type="scientific">Bacillus taeanensis</name>
    <dbReference type="NCBI Taxonomy" id="273032"/>
    <lineage>
        <taxon>Bacteria</taxon>
        <taxon>Bacillati</taxon>
        <taxon>Bacillota</taxon>
        <taxon>Bacilli</taxon>
        <taxon>Bacillales</taxon>
        <taxon>Bacillaceae</taxon>
        <taxon>Bacillus</taxon>
    </lineage>
</organism>
<reference evidence="1 2" key="1">
    <citation type="submission" date="2018-07" db="EMBL/GenBank/DDBJ databases">
        <title>Lottiidibacillus patelloidae gen. nov., sp. nov., isolated from the intestinal tract of a marine limpet and the reclassification of B. taeanensis BH030017T, B. algicola KMM 3737T and B. hwajinpoensis SW-72T as genus Lottiidibacillus.</title>
        <authorList>
            <person name="Liu R."/>
            <person name="Huang Z."/>
        </authorList>
    </citation>
    <scope>NUCLEOTIDE SEQUENCE [LARGE SCALE GENOMIC DNA]</scope>
    <source>
        <strain evidence="1 2">BH030017</strain>
    </source>
</reference>
<keyword evidence="2" id="KW-1185">Reference proteome</keyword>
<evidence type="ECO:0000313" key="2">
    <source>
        <dbReference type="Proteomes" id="UP000253314"/>
    </source>
</evidence>
<dbReference type="Proteomes" id="UP000253314">
    <property type="component" value="Unassembled WGS sequence"/>
</dbReference>